<keyword evidence="4" id="KW-0349">Heme</keyword>
<comment type="similarity">
    <text evidence="13">Belongs to the peroxidase family.</text>
</comment>
<evidence type="ECO:0000256" key="3">
    <source>
        <dbReference type="ARBA" id="ARBA00022559"/>
    </source>
</evidence>
<comment type="catalytic activity">
    <reaction evidence="1">
        <text>2 a phenolic donor + H2O2 = 2 a phenolic radical donor + 2 H2O</text>
        <dbReference type="Rhea" id="RHEA:56136"/>
        <dbReference type="ChEBI" id="CHEBI:15377"/>
        <dbReference type="ChEBI" id="CHEBI:16240"/>
        <dbReference type="ChEBI" id="CHEBI:139520"/>
        <dbReference type="ChEBI" id="CHEBI:139521"/>
        <dbReference type="EC" id="1.11.1.7"/>
    </reaction>
</comment>
<dbReference type="SUPFAM" id="SSF48113">
    <property type="entry name" value="Heme-dependent peroxidases"/>
    <property type="match status" value="1"/>
</dbReference>
<dbReference type="EMBL" id="JAUJYO010000003">
    <property type="protein sequence ID" value="KAK1320441.1"/>
    <property type="molecule type" value="Genomic_DNA"/>
</dbReference>
<sequence length="102" mass="11140">MTQAVNKERHMGASILHLFFHDCFVNGCDSSILLDDTSSFTGEKNAFPNRNSAEGFEVIDAINTNVEKACNGTVSCADIHAIAARDRVFLVGSSFHQLLNHV</sequence>
<dbReference type="GO" id="GO:0140825">
    <property type="term" value="F:lactoperoxidase activity"/>
    <property type="evidence" value="ECO:0007669"/>
    <property type="project" value="UniProtKB-EC"/>
</dbReference>
<evidence type="ECO:0000313" key="16">
    <source>
        <dbReference type="Proteomes" id="UP001180020"/>
    </source>
</evidence>
<evidence type="ECO:0000256" key="1">
    <source>
        <dbReference type="ARBA" id="ARBA00000189"/>
    </source>
</evidence>
<evidence type="ECO:0000256" key="9">
    <source>
        <dbReference type="ARBA" id="ARBA00023324"/>
    </source>
</evidence>
<keyword evidence="9" id="KW-0376">Hydrogen peroxide</keyword>
<evidence type="ECO:0000256" key="10">
    <source>
        <dbReference type="PIRSR" id="PIRSR600823-1"/>
    </source>
</evidence>
<keyword evidence="8" id="KW-0408">Iron</keyword>
<evidence type="ECO:0000256" key="6">
    <source>
        <dbReference type="ARBA" id="ARBA00022837"/>
    </source>
</evidence>
<feature type="active site" description="Proton acceptor" evidence="10">
    <location>
        <position position="21"/>
    </location>
</feature>
<reference evidence="15" key="1">
    <citation type="journal article" date="2023" name="Nat. Commun.">
        <title>Diploid and tetraploid genomes of Acorus and the evolution of monocots.</title>
        <authorList>
            <person name="Ma L."/>
            <person name="Liu K.W."/>
            <person name="Li Z."/>
            <person name="Hsiao Y.Y."/>
            <person name="Qi Y."/>
            <person name="Fu T."/>
            <person name="Tang G.D."/>
            <person name="Zhang D."/>
            <person name="Sun W.H."/>
            <person name="Liu D.K."/>
            <person name="Li Y."/>
            <person name="Chen G.Z."/>
            <person name="Liu X.D."/>
            <person name="Liao X.Y."/>
            <person name="Jiang Y.T."/>
            <person name="Yu X."/>
            <person name="Hao Y."/>
            <person name="Huang J."/>
            <person name="Zhao X.W."/>
            <person name="Ke S."/>
            <person name="Chen Y.Y."/>
            <person name="Wu W.L."/>
            <person name="Hsu J.L."/>
            <person name="Lin Y.F."/>
            <person name="Huang M.D."/>
            <person name="Li C.Y."/>
            <person name="Huang L."/>
            <person name="Wang Z.W."/>
            <person name="Zhao X."/>
            <person name="Zhong W.Y."/>
            <person name="Peng D.H."/>
            <person name="Ahmad S."/>
            <person name="Lan S."/>
            <person name="Zhang J.S."/>
            <person name="Tsai W.C."/>
            <person name="Van de Peer Y."/>
            <person name="Liu Z.J."/>
        </authorList>
    </citation>
    <scope>NUCLEOTIDE SEQUENCE</scope>
    <source>
        <strain evidence="15">CP</strain>
    </source>
</reference>
<evidence type="ECO:0000256" key="2">
    <source>
        <dbReference type="ARBA" id="ARBA00001970"/>
    </source>
</evidence>
<comment type="cofactor">
    <cofactor evidence="11">
        <name>Ca(2+)</name>
        <dbReference type="ChEBI" id="CHEBI:29108"/>
    </cofactor>
    <text evidence="11">Binds 2 calcium ions per subunit.</text>
</comment>
<dbReference type="Gene3D" id="1.10.520.10">
    <property type="match status" value="1"/>
</dbReference>
<accession>A0AAV9F3U8</accession>
<keyword evidence="5 11" id="KW-0479">Metal-binding</keyword>
<keyword evidence="12" id="KW-1015">Disulfide bond</keyword>
<keyword evidence="3 15" id="KW-0575">Peroxidase</keyword>
<dbReference type="Pfam" id="PF00141">
    <property type="entry name" value="peroxidase"/>
    <property type="match status" value="1"/>
</dbReference>
<feature type="binding site" evidence="11">
    <location>
        <position position="27"/>
    </location>
    <ligand>
        <name>Ca(2+)</name>
        <dbReference type="ChEBI" id="CHEBI:29108"/>
        <label>1</label>
    </ligand>
</feature>
<name>A0AAV9F3U8_ACOCL</name>
<gene>
    <name evidence="15" type="primary">PER52</name>
    <name evidence="15" type="ORF">QJS10_CPA03g00771</name>
</gene>
<feature type="binding site" evidence="11">
    <location>
        <position position="22"/>
    </location>
    <ligand>
        <name>Ca(2+)</name>
        <dbReference type="ChEBI" id="CHEBI:29108"/>
        <label>1</label>
    </ligand>
</feature>
<dbReference type="PANTHER" id="PTHR31388:SF5">
    <property type="entry name" value="PEROXIDASE"/>
    <property type="match status" value="1"/>
</dbReference>
<dbReference type="PROSITE" id="PS50873">
    <property type="entry name" value="PEROXIDASE_4"/>
    <property type="match status" value="1"/>
</dbReference>
<dbReference type="PRINTS" id="PR00458">
    <property type="entry name" value="PEROXIDASE"/>
</dbReference>
<organism evidence="15 16">
    <name type="scientific">Acorus calamus</name>
    <name type="common">Sweet flag</name>
    <dbReference type="NCBI Taxonomy" id="4465"/>
    <lineage>
        <taxon>Eukaryota</taxon>
        <taxon>Viridiplantae</taxon>
        <taxon>Streptophyta</taxon>
        <taxon>Embryophyta</taxon>
        <taxon>Tracheophyta</taxon>
        <taxon>Spermatophyta</taxon>
        <taxon>Magnoliopsida</taxon>
        <taxon>Liliopsida</taxon>
        <taxon>Acoraceae</taxon>
        <taxon>Acorus</taxon>
    </lineage>
</organism>
<dbReference type="PANTHER" id="PTHR31388">
    <property type="entry name" value="PEROXIDASE 72-RELATED"/>
    <property type="match status" value="1"/>
</dbReference>
<dbReference type="GO" id="GO:0046872">
    <property type="term" value="F:metal ion binding"/>
    <property type="evidence" value="ECO:0007669"/>
    <property type="project" value="UniProtKB-KW"/>
</dbReference>
<reference evidence="15" key="2">
    <citation type="submission" date="2023-06" db="EMBL/GenBank/DDBJ databases">
        <authorList>
            <person name="Ma L."/>
            <person name="Liu K.-W."/>
            <person name="Li Z."/>
            <person name="Hsiao Y.-Y."/>
            <person name="Qi Y."/>
            <person name="Fu T."/>
            <person name="Tang G."/>
            <person name="Zhang D."/>
            <person name="Sun W.-H."/>
            <person name="Liu D.-K."/>
            <person name="Li Y."/>
            <person name="Chen G.-Z."/>
            <person name="Liu X.-D."/>
            <person name="Liao X.-Y."/>
            <person name="Jiang Y.-T."/>
            <person name="Yu X."/>
            <person name="Hao Y."/>
            <person name="Huang J."/>
            <person name="Zhao X.-W."/>
            <person name="Ke S."/>
            <person name="Chen Y.-Y."/>
            <person name="Wu W.-L."/>
            <person name="Hsu J.-L."/>
            <person name="Lin Y.-F."/>
            <person name="Huang M.-D."/>
            <person name="Li C.-Y."/>
            <person name="Huang L."/>
            <person name="Wang Z.-W."/>
            <person name="Zhao X."/>
            <person name="Zhong W.-Y."/>
            <person name="Peng D.-H."/>
            <person name="Ahmad S."/>
            <person name="Lan S."/>
            <person name="Zhang J.-S."/>
            <person name="Tsai W.-C."/>
            <person name="Van De Peer Y."/>
            <person name="Liu Z.-J."/>
        </authorList>
    </citation>
    <scope>NUCLEOTIDE SEQUENCE</scope>
    <source>
        <strain evidence="15">CP</strain>
        <tissue evidence="15">Leaves</tissue>
    </source>
</reference>
<dbReference type="GO" id="GO:0006979">
    <property type="term" value="P:response to oxidative stress"/>
    <property type="evidence" value="ECO:0007669"/>
    <property type="project" value="InterPro"/>
</dbReference>
<feature type="binding site" evidence="11">
    <location>
        <position position="25"/>
    </location>
    <ligand>
        <name>Ca(2+)</name>
        <dbReference type="ChEBI" id="CHEBI:29108"/>
        <label>1</label>
    </ligand>
</feature>
<dbReference type="InterPro" id="IPR010255">
    <property type="entry name" value="Haem_peroxidase_sf"/>
</dbReference>
<dbReference type="GO" id="GO:0042744">
    <property type="term" value="P:hydrogen peroxide catabolic process"/>
    <property type="evidence" value="ECO:0007669"/>
    <property type="project" value="UniProtKB-KW"/>
</dbReference>
<evidence type="ECO:0000256" key="12">
    <source>
        <dbReference type="PIRSR" id="PIRSR600823-5"/>
    </source>
</evidence>
<evidence type="ECO:0000256" key="5">
    <source>
        <dbReference type="ARBA" id="ARBA00022723"/>
    </source>
</evidence>
<evidence type="ECO:0000259" key="14">
    <source>
        <dbReference type="PROSITE" id="PS50873"/>
    </source>
</evidence>
<evidence type="ECO:0000256" key="8">
    <source>
        <dbReference type="ARBA" id="ARBA00023004"/>
    </source>
</evidence>
<dbReference type="Proteomes" id="UP001180020">
    <property type="component" value="Unassembled WGS sequence"/>
</dbReference>
<feature type="domain" description="Plant heme peroxidase family profile" evidence="14">
    <location>
        <begin position="1"/>
        <end position="102"/>
    </location>
</feature>
<keyword evidence="7" id="KW-0560">Oxidoreductase</keyword>
<feature type="disulfide bond" evidence="12">
    <location>
        <begin position="23"/>
        <end position="28"/>
    </location>
</feature>
<evidence type="ECO:0000256" key="13">
    <source>
        <dbReference type="RuleBase" id="RU004241"/>
    </source>
</evidence>
<evidence type="ECO:0000313" key="15">
    <source>
        <dbReference type="EMBL" id="KAK1320441.1"/>
    </source>
</evidence>
<dbReference type="PRINTS" id="PR00461">
    <property type="entry name" value="PLPEROXIDASE"/>
</dbReference>
<dbReference type="AlphaFoldDB" id="A0AAV9F3U8"/>
<dbReference type="InterPro" id="IPR002016">
    <property type="entry name" value="Haem_peroxidase"/>
</dbReference>
<feature type="binding site" evidence="11">
    <location>
        <position position="29"/>
    </location>
    <ligand>
        <name>Ca(2+)</name>
        <dbReference type="ChEBI" id="CHEBI:29108"/>
        <label>1</label>
    </ligand>
</feature>
<comment type="cofactor">
    <cofactor evidence="2">
        <name>heme b</name>
        <dbReference type="ChEBI" id="CHEBI:60344"/>
    </cofactor>
</comment>
<proteinExistence type="inferred from homology"/>
<protein>
    <submittedName>
        <fullName evidence="15">Peroxidase 52</fullName>
    </submittedName>
</protein>
<keyword evidence="16" id="KW-1185">Reference proteome</keyword>
<evidence type="ECO:0000256" key="7">
    <source>
        <dbReference type="ARBA" id="ARBA00023002"/>
    </source>
</evidence>
<comment type="caution">
    <text evidence="15">The sequence shown here is derived from an EMBL/GenBank/DDBJ whole genome shotgun (WGS) entry which is preliminary data.</text>
</comment>
<evidence type="ECO:0000256" key="4">
    <source>
        <dbReference type="ARBA" id="ARBA00022617"/>
    </source>
</evidence>
<keyword evidence="6 11" id="KW-0106">Calcium</keyword>
<evidence type="ECO:0000256" key="11">
    <source>
        <dbReference type="PIRSR" id="PIRSR600823-3"/>
    </source>
</evidence>
<feature type="binding site" evidence="11">
    <location>
        <position position="43"/>
    </location>
    <ligand>
        <name>Ca(2+)</name>
        <dbReference type="ChEBI" id="CHEBI:29108"/>
        <label>1</label>
    </ligand>
</feature>
<feature type="binding site" evidence="11">
    <location>
        <position position="31"/>
    </location>
    <ligand>
        <name>Ca(2+)</name>
        <dbReference type="ChEBI" id="CHEBI:29108"/>
        <label>1</label>
    </ligand>
</feature>
<dbReference type="InterPro" id="IPR000823">
    <property type="entry name" value="Peroxidase_pln"/>
</dbReference>
<dbReference type="GO" id="GO:0020037">
    <property type="term" value="F:heme binding"/>
    <property type="evidence" value="ECO:0007669"/>
    <property type="project" value="InterPro"/>
</dbReference>